<dbReference type="Pfam" id="PF13460">
    <property type="entry name" value="NAD_binding_10"/>
    <property type="match status" value="1"/>
</dbReference>
<evidence type="ECO:0000259" key="1">
    <source>
        <dbReference type="Pfam" id="PF13460"/>
    </source>
</evidence>
<organism evidence="2 3">
    <name type="scientific">Streptomyces iconiensis</name>
    <dbReference type="NCBI Taxonomy" id="1384038"/>
    <lineage>
        <taxon>Bacteria</taxon>
        <taxon>Bacillati</taxon>
        <taxon>Actinomycetota</taxon>
        <taxon>Actinomycetes</taxon>
        <taxon>Kitasatosporales</taxon>
        <taxon>Streptomycetaceae</taxon>
        <taxon>Streptomyces</taxon>
    </lineage>
</organism>
<evidence type="ECO:0000313" key="2">
    <source>
        <dbReference type="EMBL" id="MDJ1137222.1"/>
    </source>
</evidence>
<proteinExistence type="predicted"/>
<dbReference type="Gene3D" id="3.40.50.720">
    <property type="entry name" value="NAD(P)-binding Rossmann-like Domain"/>
    <property type="match status" value="1"/>
</dbReference>
<dbReference type="InterPro" id="IPR052718">
    <property type="entry name" value="NmrA-type_oxidoreductase"/>
</dbReference>
<protein>
    <submittedName>
        <fullName evidence="2">NAD(P)H-binding protein</fullName>
    </submittedName>
</protein>
<dbReference type="PANTHER" id="PTHR47129">
    <property type="entry name" value="QUINONE OXIDOREDUCTASE 2"/>
    <property type="match status" value="1"/>
</dbReference>
<dbReference type="Proteomes" id="UP001214441">
    <property type="component" value="Unassembled WGS sequence"/>
</dbReference>
<dbReference type="InterPro" id="IPR036291">
    <property type="entry name" value="NAD(P)-bd_dom_sf"/>
</dbReference>
<feature type="domain" description="NAD(P)-binding" evidence="1">
    <location>
        <begin position="7"/>
        <end position="186"/>
    </location>
</feature>
<name>A0ABT7A7A3_9ACTN</name>
<accession>A0ABT7A7A3</accession>
<gene>
    <name evidence="2" type="ORF">NMN56_035810</name>
</gene>
<dbReference type="EMBL" id="JANCPR020000053">
    <property type="protein sequence ID" value="MDJ1137222.1"/>
    <property type="molecule type" value="Genomic_DNA"/>
</dbReference>
<dbReference type="SUPFAM" id="SSF51735">
    <property type="entry name" value="NAD(P)-binding Rossmann-fold domains"/>
    <property type="match status" value="1"/>
</dbReference>
<reference evidence="2 3" key="1">
    <citation type="submission" date="2023-05" db="EMBL/GenBank/DDBJ databases">
        <title>Streptantibioticus silvisoli sp. nov., acidotolerant actinomycetes 1 from pine litter.</title>
        <authorList>
            <person name="Swiecimska M."/>
            <person name="Golinska P."/>
            <person name="Sangal V."/>
            <person name="Wachnowicz B."/>
            <person name="Goodfellow M."/>
        </authorList>
    </citation>
    <scope>NUCLEOTIDE SEQUENCE [LARGE SCALE GENOMIC DNA]</scope>
    <source>
        <strain evidence="2 3">DSM 42109</strain>
    </source>
</reference>
<evidence type="ECO:0000313" key="3">
    <source>
        <dbReference type="Proteomes" id="UP001214441"/>
    </source>
</evidence>
<sequence length="286" mass="29365">MTIAITGASGALGRATAELVLRAVDADEVVLTTRNPDTLADLAARGAEVRRADFADPRTLTTAFEGVDRLLLISTDAVGARLGQQRAAVTAAADAGVQHLLYTSVPRPVPANPALVVPDHAGTEQALRDSGMRWTMLRNNLYAHMWVPAIERAIASGRLETNTGSGATAYVTREDCAAVAAAALTQDGHEGMAYDVTGPEALTAVDLAALAREISGREVELVDIDDAASSAGLRASGLPEEAANVVTSFGAAARGGFLAAVSSTVADVTGHKPTALADIVRASLTS</sequence>
<dbReference type="InterPro" id="IPR016040">
    <property type="entry name" value="NAD(P)-bd_dom"/>
</dbReference>
<comment type="caution">
    <text evidence="2">The sequence shown here is derived from an EMBL/GenBank/DDBJ whole genome shotgun (WGS) entry which is preliminary data.</text>
</comment>
<keyword evidence="3" id="KW-1185">Reference proteome</keyword>
<dbReference type="PANTHER" id="PTHR47129:SF1">
    <property type="entry name" value="NMRA-LIKE DOMAIN-CONTAINING PROTEIN"/>
    <property type="match status" value="1"/>
</dbReference>
<dbReference type="RefSeq" id="WP_280842791.1">
    <property type="nucleotide sequence ID" value="NZ_JANCPR020000053.1"/>
</dbReference>
<dbReference type="Gene3D" id="3.90.25.10">
    <property type="entry name" value="UDP-galactose 4-epimerase, domain 1"/>
    <property type="match status" value="1"/>
</dbReference>